<reference evidence="2" key="1">
    <citation type="journal article" date="2019" name="Int. J. Syst. Evol. Microbiol.">
        <title>The Global Catalogue of Microorganisms (GCM) 10K type strain sequencing project: providing services to taxonomists for standard genome sequencing and annotation.</title>
        <authorList>
            <consortium name="The Broad Institute Genomics Platform"/>
            <consortium name="The Broad Institute Genome Sequencing Center for Infectious Disease"/>
            <person name="Wu L."/>
            <person name="Ma J."/>
        </authorList>
    </citation>
    <scope>NUCLEOTIDE SEQUENCE [LARGE SCALE GENOMIC DNA]</scope>
    <source>
        <strain evidence="2">JCM 17919</strain>
    </source>
</reference>
<comment type="caution">
    <text evidence="1">The sequence shown here is derived from an EMBL/GenBank/DDBJ whole genome shotgun (WGS) entry which is preliminary data.</text>
</comment>
<accession>A0ABP8HUC8</accession>
<dbReference type="Proteomes" id="UP001501725">
    <property type="component" value="Unassembled WGS sequence"/>
</dbReference>
<proteinExistence type="predicted"/>
<evidence type="ECO:0000313" key="1">
    <source>
        <dbReference type="EMBL" id="GAA4344652.1"/>
    </source>
</evidence>
<keyword evidence="2" id="KW-1185">Reference proteome</keyword>
<name>A0ABP8HUC8_9BACT</name>
<sequence>MPDTDFDDQFGLLAQSLVAIAFEYVNFNEDELDAIYVFGSPTNDNCFNNFFYKINGEIVSGRRLNTVLKEPVDLSTERATAFFAQAALQLAAVAALFKKQKEEVPRIIRLVYNAREEALGLQLDHKLPSGYHGKEGDMAGIFMDWLDAVKEDEAAALAPF</sequence>
<gene>
    <name evidence="1" type="ORF">GCM10023184_46180</name>
</gene>
<dbReference type="RefSeq" id="WP_345258407.1">
    <property type="nucleotide sequence ID" value="NZ_BAABGY010000020.1"/>
</dbReference>
<protein>
    <submittedName>
        <fullName evidence="1">Uncharacterized protein</fullName>
    </submittedName>
</protein>
<evidence type="ECO:0000313" key="2">
    <source>
        <dbReference type="Proteomes" id="UP001501725"/>
    </source>
</evidence>
<organism evidence="1 2">
    <name type="scientific">Flaviaesturariibacter amylovorans</name>
    <dbReference type="NCBI Taxonomy" id="1084520"/>
    <lineage>
        <taxon>Bacteria</taxon>
        <taxon>Pseudomonadati</taxon>
        <taxon>Bacteroidota</taxon>
        <taxon>Chitinophagia</taxon>
        <taxon>Chitinophagales</taxon>
        <taxon>Chitinophagaceae</taxon>
        <taxon>Flaviaestuariibacter</taxon>
    </lineage>
</organism>
<dbReference type="EMBL" id="BAABGY010000020">
    <property type="protein sequence ID" value="GAA4344652.1"/>
    <property type="molecule type" value="Genomic_DNA"/>
</dbReference>